<feature type="signal peptide" evidence="1">
    <location>
        <begin position="1"/>
        <end position="17"/>
    </location>
</feature>
<dbReference type="Pfam" id="PF10677">
    <property type="entry name" value="DUF2490"/>
    <property type="match status" value="1"/>
</dbReference>
<name>A0A840TLC7_9BACT</name>
<dbReference type="Proteomes" id="UP000557307">
    <property type="component" value="Unassembled WGS sequence"/>
</dbReference>
<protein>
    <recommendedName>
        <fullName evidence="4">DUF2490 domain-containing protein</fullName>
    </recommendedName>
</protein>
<evidence type="ECO:0000256" key="1">
    <source>
        <dbReference type="SAM" id="SignalP"/>
    </source>
</evidence>
<keyword evidence="3" id="KW-1185">Reference proteome</keyword>
<evidence type="ECO:0008006" key="4">
    <source>
        <dbReference type="Google" id="ProtNLM"/>
    </source>
</evidence>
<dbReference type="AlphaFoldDB" id="A0A840TLC7"/>
<feature type="chain" id="PRO_5032364862" description="DUF2490 domain-containing protein" evidence="1">
    <location>
        <begin position="18"/>
        <end position="243"/>
    </location>
</feature>
<reference evidence="2 3" key="1">
    <citation type="submission" date="2020-08" db="EMBL/GenBank/DDBJ databases">
        <title>Genomic Encyclopedia of Type Strains, Phase IV (KMG-IV): sequencing the most valuable type-strain genomes for metagenomic binning, comparative biology and taxonomic classification.</title>
        <authorList>
            <person name="Goeker M."/>
        </authorList>
    </citation>
    <scope>NUCLEOTIDE SEQUENCE [LARGE SCALE GENOMIC DNA]</scope>
    <source>
        <strain evidence="2 3">DSM 105074</strain>
    </source>
</reference>
<sequence length="243" mass="29147">MKKSVFFLLILALPAWGQKQVHDQTQAWTGYFNQTRLSDRWGFWLDLHARRTDFLDRWSTQIVRPGVTYYFNDHLRFTAGYAYVAHHPAPGLTTVRPEHRPWQQILWTSRSKRLQTQQWVRLEQRFNGRVVNDELQDGYLFNWKFRYLLTLMVPLNRDYIEPRTLFFAFNDELHINAGKNITYNYFDQNRLFVGLGYQFSKSVNAQLGYMNLFQQHAAGNQFTNNHVVRLFFFHNLDLRTSKP</sequence>
<evidence type="ECO:0000313" key="2">
    <source>
        <dbReference type="EMBL" id="MBB5284361.1"/>
    </source>
</evidence>
<gene>
    <name evidence="2" type="ORF">HNQ92_002504</name>
</gene>
<dbReference type="InterPro" id="IPR019619">
    <property type="entry name" value="DUF2490"/>
</dbReference>
<dbReference type="RefSeq" id="WP_184174306.1">
    <property type="nucleotide sequence ID" value="NZ_JACHGF010000003.1"/>
</dbReference>
<evidence type="ECO:0000313" key="3">
    <source>
        <dbReference type="Proteomes" id="UP000557307"/>
    </source>
</evidence>
<organism evidence="2 3">
    <name type="scientific">Rhabdobacter roseus</name>
    <dbReference type="NCBI Taxonomy" id="1655419"/>
    <lineage>
        <taxon>Bacteria</taxon>
        <taxon>Pseudomonadati</taxon>
        <taxon>Bacteroidota</taxon>
        <taxon>Cytophagia</taxon>
        <taxon>Cytophagales</taxon>
        <taxon>Cytophagaceae</taxon>
        <taxon>Rhabdobacter</taxon>
    </lineage>
</organism>
<comment type="caution">
    <text evidence="2">The sequence shown here is derived from an EMBL/GenBank/DDBJ whole genome shotgun (WGS) entry which is preliminary data.</text>
</comment>
<keyword evidence="1" id="KW-0732">Signal</keyword>
<accession>A0A840TLC7</accession>
<proteinExistence type="predicted"/>
<dbReference type="EMBL" id="JACHGF010000003">
    <property type="protein sequence ID" value="MBB5284361.1"/>
    <property type="molecule type" value="Genomic_DNA"/>
</dbReference>